<dbReference type="Pfam" id="PF09673">
    <property type="entry name" value="TrbC_Ftype"/>
    <property type="match status" value="1"/>
</dbReference>
<sequence>MVKHLVGVAIALALFTSAVAGELGIKPIDISTMDPQILEQARQAVRDGESARQQIPETETRWIERLASQSPVQLEQLQGAGNSEQPSKKHPLGDGVRTLIFVSWSLGATAIKDILTSYDGRPATGIVFRGIPEGMKMVDAVTKMHMLTQETQSQVSVLLDPLAFQRHGIETVPAIVLEDESDELLVKASGISSTRLVDQALSESGEKGRDLGVYGPTSEIIEPDFLQVAKARIEALDMEAMKKRAIDRFWHTQTGTPLPPVTTPATRFVDPSVIIPADLKDANGNVVQKAGRINPLEMMPFNQKLVVIDPTQPWQVRLAQREYGAHGDELFVTVMATQIPPSSGWDLFQTVEDAINGPLYLLPGDLAHRFQILRAPSVVTAEGLMFAVREYTRDELEGAEK</sequence>
<dbReference type="InterPro" id="IPR019106">
    <property type="entry name" value="T4SS_TrbC"/>
</dbReference>
<evidence type="ECO:0000313" key="2">
    <source>
        <dbReference type="EMBL" id="KIZ36105.1"/>
    </source>
</evidence>
<proteinExistence type="predicted"/>
<organism evidence="2 3">
    <name type="scientific">Stutzerimonas stutzeri</name>
    <name type="common">Pseudomonas stutzeri</name>
    <dbReference type="NCBI Taxonomy" id="316"/>
    <lineage>
        <taxon>Bacteria</taxon>
        <taxon>Pseudomonadati</taxon>
        <taxon>Pseudomonadota</taxon>
        <taxon>Gammaproteobacteria</taxon>
        <taxon>Pseudomonadales</taxon>
        <taxon>Pseudomonadaceae</taxon>
        <taxon>Stutzerimonas</taxon>
    </lineage>
</organism>
<comment type="caution">
    <text evidence="2">The sequence shown here is derived from an EMBL/GenBank/DDBJ whole genome shotgun (WGS) entry which is preliminary data.</text>
</comment>
<evidence type="ECO:0000313" key="3">
    <source>
        <dbReference type="Proteomes" id="UP000032439"/>
    </source>
</evidence>
<accession>A0A0D7E6L4</accession>
<reference evidence="2 3" key="1">
    <citation type="submission" date="2014-11" db="EMBL/GenBank/DDBJ databases">
        <title>Genomics and ecophysiology of heterotrophic nitrogen fixing bacteria isolated from estuarine surface water.</title>
        <authorList>
            <person name="Bentzon-Tilia M."/>
            <person name="Severin I."/>
            <person name="Hansen L.H."/>
            <person name="Riemann L."/>
        </authorList>
    </citation>
    <scope>NUCLEOTIDE SEQUENCE [LARGE SCALE GENOMIC DNA]</scope>
    <source>
        <strain evidence="2 3">BAL361</strain>
    </source>
</reference>
<name>A0A0D7E6L4_STUST</name>
<dbReference type="AlphaFoldDB" id="A0A0D7E6L4"/>
<dbReference type="PATRIC" id="fig|316.110.peg.4780"/>
<gene>
    <name evidence="2" type="ORF">LO50_10800</name>
</gene>
<dbReference type="RefSeq" id="WP_044314989.1">
    <property type="nucleotide sequence ID" value="NZ_JXXD01000093.1"/>
</dbReference>
<dbReference type="EMBL" id="JXXD01000093">
    <property type="protein sequence ID" value="KIZ36105.1"/>
    <property type="molecule type" value="Genomic_DNA"/>
</dbReference>
<evidence type="ECO:0000256" key="1">
    <source>
        <dbReference type="SAM" id="SignalP"/>
    </source>
</evidence>
<keyword evidence="1" id="KW-0732">Signal</keyword>
<protein>
    <submittedName>
        <fullName evidence="2">Conjugal transfer protein</fullName>
    </submittedName>
</protein>
<feature type="signal peptide" evidence="1">
    <location>
        <begin position="1"/>
        <end position="20"/>
    </location>
</feature>
<feature type="chain" id="PRO_5002319300" evidence="1">
    <location>
        <begin position="21"/>
        <end position="401"/>
    </location>
</feature>
<dbReference type="Proteomes" id="UP000032439">
    <property type="component" value="Unassembled WGS sequence"/>
</dbReference>